<comment type="caution">
    <text evidence="3">The sequence shown here is derived from an EMBL/GenBank/DDBJ whole genome shotgun (WGS) entry which is preliminary data.</text>
</comment>
<dbReference type="InterPro" id="IPR036085">
    <property type="entry name" value="PAZ_dom_sf"/>
</dbReference>
<dbReference type="OrthoDB" id="10252740at2759"/>
<dbReference type="Pfam" id="PF02171">
    <property type="entry name" value="Piwi"/>
    <property type="match status" value="1"/>
</dbReference>
<dbReference type="CDD" id="cd02846">
    <property type="entry name" value="PAZ_argonaute_like"/>
    <property type="match status" value="1"/>
</dbReference>
<dbReference type="Gene3D" id="2.170.260.10">
    <property type="entry name" value="paz domain"/>
    <property type="match status" value="1"/>
</dbReference>
<dbReference type="InterPro" id="IPR012337">
    <property type="entry name" value="RNaseH-like_sf"/>
</dbReference>
<dbReference type="EMBL" id="JWZT01001317">
    <property type="protein sequence ID" value="KII72260.1"/>
    <property type="molecule type" value="Genomic_DNA"/>
</dbReference>
<dbReference type="AlphaFoldDB" id="A0A0C2N7F6"/>
<evidence type="ECO:0000313" key="4">
    <source>
        <dbReference type="Proteomes" id="UP000031668"/>
    </source>
</evidence>
<accession>A0A0C2N7F6</accession>
<sequence>MYSLDISPEVKNQTLERQLVNEVIIDLRTMYDDPQTNNTIVSDGLYIIYSSQFMKDVEQTPFIKEPEIKGKKLTYNVTVKFTKTIKLAEVKTDEYQALTQALETIFKYLSNNYVEIRRGMYSLTDNNSPTNNYFSVWRGLKERVVFTDPKTIYVNADLCFSAVIPNLKLKNVLESMIGPNGKLEELYRDDEVFERVSDQIKGIEVKIEHLKFSKKIVGLVKFSADDHVFEYKIEETTHKTNITQYFMKKYKIKLEHPKLPLVQLKPFKKCIFMPVELLKIEKEQTIAKNPQSVTTVIINKATEGGSFGRFNNTKTLVKEKFDKINDKLKGFGISVEISMKKVDETALTVPIIQFGEQTFTPRGGEFGRNFKKLHKGCTIKHLHIINTTQNYYCESLQSNFCNLALEGGVTIEKISHKDIRNHLIDVKRYLRDSLPKDCDFCFIIVGNKTNSKMYSTIKGILELEKGIVSQVFKEMHFIYSGSSLTIKRSVLKNVLLKVNVKAGGVNFYATISDALNACLDDSKTMVMGVDVNHSLSGSCSPAAVSMASVVSSLDDKFTEYTNQVEVNKRGLDIIENMEKITTVALNRYKDVNKHYPKRVVMFRDGLSEGQHRESRVTEVNSMLLAFKKISGTAPLLTFICVQKRHNTRFYSINNKDEKKFECEPGLLIKDPTFCDNQMFYLQSHKCTKGTAKSSQYKVIHNDNEISIDNLAKFAFILCHNYSRCLRSVSIPAPTYYAHLCALRSAYHRSFLDDRKEIKDGVNEINNAREADEEIGAVSRFKSTLIKFASPHSNLEKRMYFV</sequence>
<evidence type="ECO:0000259" key="1">
    <source>
        <dbReference type="PROSITE" id="PS50821"/>
    </source>
</evidence>
<evidence type="ECO:0000313" key="3">
    <source>
        <dbReference type="EMBL" id="KII72260.1"/>
    </source>
</evidence>
<dbReference type="InterPro" id="IPR003165">
    <property type="entry name" value="Piwi"/>
</dbReference>
<keyword evidence="4" id="KW-1185">Reference proteome</keyword>
<dbReference type="Pfam" id="PF02170">
    <property type="entry name" value="PAZ"/>
    <property type="match status" value="1"/>
</dbReference>
<feature type="domain" description="PAZ" evidence="1">
    <location>
        <begin position="182"/>
        <end position="282"/>
    </location>
</feature>
<dbReference type="OMA" id="FSRMHID"/>
<dbReference type="PROSITE" id="PS50822">
    <property type="entry name" value="PIWI"/>
    <property type="match status" value="1"/>
</dbReference>
<dbReference type="Gene3D" id="3.40.50.2300">
    <property type="match status" value="1"/>
</dbReference>
<proteinExistence type="predicted"/>
<reference evidence="3 4" key="1">
    <citation type="journal article" date="2014" name="Genome Biol. Evol.">
        <title>The genome of the myxosporean Thelohanellus kitauei shows adaptations to nutrient acquisition within its fish host.</title>
        <authorList>
            <person name="Yang Y."/>
            <person name="Xiong J."/>
            <person name="Zhou Z."/>
            <person name="Huo F."/>
            <person name="Miao W."/>
            <person name="Ran C."/>
            <person name="Liu Y."/>
            <person name="Zhang J."/>
            <person name="Feng J."/>
            <person name="Wang M."/>
            <person name="Wang M."/>
            <person name="Wang L."/>
            <person name="Yao B."/>
        </authorList>
    </citation>
    <scope>NUCLEOTIDE SEQUENCE [LARGE SCALE GENOMIC DNA]</scope>
    <source>
        <strain evidence="3">Wuqing</strain>
    </source>
</reference>
<name>A0A0C2N7F6_THEKT</name>
<dbReference type="SUPFAM" id="SSF101690">
    <property type="entry name" value="PAZ domain"/>
    <property type="match status" value="1"/>
</dbReference>
<evidence type="ECO:0000259" key="2">
    <source>
        <dbReference type="PROSITE" id="PS50822"/>
    </source>
</evidence>
<dbReference type="InterPro" id="IPR036397">
    <property type="entry name" value="RNaseH_sf"/>
</dbReference>
<dbReference type="SUPFAM" id="SSF53098">
    <property type="entry name" value="Ribonuclease H-like"/>
    <property type="match status" value="1"/>
</dbReference>
<gene>
    <name evidence="3" type="ORF">RF11_08684</name>
</gene>
<dbReference type="Proteomes" id="UP000031668">
    <property type="component" value="Unassembled WGS sequence"/>
</dbReference>
<dbReference type="Gene3D" id="3.30.420.10">
    <property type="entry name" value="Ribonuclease H-like superfamily/Ribonuclease H"/>
    <property type="match status" value="1"/>
</dbReference>
<dbReference type="InterPro" id="IPR003100">
    <property type="entry name" value="PAZ_dom"/>
</dbReference>
<organism evidence="3 4">
    <name type="scientific">Thelohanellus kitauei</name>
    <name type="common">Myxosporean</name>
    <dbReference type="NCBI Taxonomy" id="669202"/>
    <lineage>
        <taxon>Eukaryota</taxon>
        <taxon>Metazoa</taxon>
        <taxon>Cnidaria</taxon>
        <taxon>Myxozoa</taxon>
        <taxon>Myxosporea</taxon>
        <taxon>Bivalvulida</taxon>
        <taxon>Platysporina</taxon>
        <taxon>Myxobolidae</taxon>
        <taxon>Thelohanellus</taxon>
    </lineage>
</organism>
<dbReference type="SMART" id="SM00950">
    <property type="entry name" value="Piwi"/>
    <property type="match status" value="1"/>
</dbReference>
<dbReference type="PANTHER" id="PTHR22891">
    <property type="entry name" value="EUKARYOTIC TRANSLATION INITIATION FACTOR 2C"/>
    <property type="match status" value="1"/>
</dbReference>
<dbReference type="PROSITE" id="PS50821">
    <property type="entry name" value="PAZ"/>
    <property type="match status" value="1"/>
</dbReference>
<feature type="domain" description="Piwi" evidence="2">
    <location>
        <begin position="440"/>
        <end position="749"/>
    </location>
</feature>
<dbReference type="GO" id="GO:0003723">
    <property type="term" value="F:RNA binding"/>
    <property type="evidence" value="ECO:0007669"/>
    <property type="project" value="InterPro"/>
</dbReference>
<protein>
    <submittedName>
        <fullName evidence="3">Protein argonaute-3</fullName>
    </submittedName>
</protein>